<dbReference type="InterPro" id="IPR036938">
    <property type="entry name" value="PAP2/HPO_sf"/>
</dbReference>
<dbReference type="EMBL" id="JAABNT010000009">
    <property type="protein sequence ID" value="NEK23573.1"/>
    <property type="molecule type" value="Genomic_DNA"/>
</dbReference>
<reference evidence="1 2" key="1">
    <citation type="submission" date="2020-01" db="EMBL/GenBank/DDBJ databases">
        <title>Sulfitobacter sediminilitoris sp. nov., isolated from a tidal flat.</title>
        <authorList>
            <person name="Park S."/>
            <person name="Yoon J.-H."/>
        </authorList>
    </citation>
    <scope>NUCLEOTIDE SEQUENCE [LARGE SCALE GENOMIC DNA]</scope>
    <source>
        <strain evidence="1 2">JBTF-M27</strain>
    </source>
</reference>
<protein>
    <submittedName>
        <fullName evidence="1">Uncharacterized protein</fullName>
    </submittedName>
</protein>
<accession>A0A6P0CGH7</accession>
<gene>
    <name evidence="1" type="ORF">GV827_14320</name>
</gene>
<evidence type="ECO:0000313" key="1">
    <source>
        <dbReference type="EMBL" id="NEK23573.1"/>
    </source>
</evidence>
<name>A0A6P0CGH7_9RHOB</name>
<sequence length="312" mass="35063">MRFWTLTFDPHLTEWLRAADRSEPGTLAALELAGQFEKWLPKVIGSSQPGIDPKALKWLEPKDLKWQRTENNAFDFIKGELEKLVYYMQDDRQNYLVECDIQADGLPNYLVHFLGINAFDHPHTLQLIDICLAMGNVIYMAYKAHFKRVRPSILRPGLTVPFGPPAHPAFPSGHSFLAHFISLLLLEIPGIYFRNGVLKDDVEIDGVTVAPSPQDGHLLRKPVWSDLAGTAPIKSPLLSIAHRIAVNRERIGVHYQSDSSGGRHLAAGVWDALINRPMQNSDAAAVIHPIHCPTLDTVLEQAKVEWPTPWIE</sequence>
<dbReference type="SUPFAM" id="SSF48317">
    <property type="entry name" value="Acid phosphatase/Vanadium-dependent haloperoxidase"/>
    <property type="match status" value="1"/>
</dbReference>
<dbReference type="AlphaFoldDB" id="A0A6P0CGH7"/>
<keyword evidence="2" id="KW-1185">Reference proteome</keyword>
<dbReference type="Proteomes" id="UP000468591">
    <property type="component" value="Unassembled WGS sequence"/>
</dbReference>
<dbReference type="RefSeq" id="WP_164354502.1">
    <property type="nucleotide sequence ID" value="NZ_JAABNT010000009.1"/>
</dbReference>
<organism evidence="1 2">
    <name type="scientific">Sulfitobacter sediminilitoris</name>
    <dbReference type="NCBI Taxonomy" id="2698830"/>
    <lineage>
        <taxon>Bacteria</taxon>
        <taxon>Pseudomonadati</taxon>
        <taxon>Pseudomonadota</taxon>
        <taxon>Alphaproteobacteria</taxon>
        <taxon>Rhodobacterales</taxon>
        <taxon>Roseobacteraceae</taxon>
        <taxon>Sulfitobacter</taxon>
    </lineage>
</organism>
<dbReference type="Gene3D" id="1.20.144.10">
    <property type="entry name" value="Phosphatidic acid phosphatase type 2/haloperoxidase"/>
    <property type="match status" value="2"/>
</dbReference>
<comment type="caution">
    <text evidence="1">The sequence shown here is derived from an EMBL/GenBank/DDBJ whole genome shotgun (WGS) entry which is preliminary data.</text>
</comment>
<proteinExistence type="predicted"/>
<evidence type="ECO:0000313" key="2">
    <source>
        <dbReference type="Proteomes" id="UP000468591"/>
    </source>
</evidence>